<dbReference type="AlphaFoldDB" id="G3GVR6"/>
<name>G3GVR6_CRIGR</name>
<proteinExistence type="predicted"/>
<evidence type="ECO:0000313" key="1">
    <source>
        <dbReference type="EMBL" id="EGV95448.1"/>
    </source>
</evidence>
<dbReference type="EMBL" id="JH000042">
    <property type="protein sequence ID" value="EGV95448.1"/>
    <property type="molecule type" value="Genomic_DNA"/>
</dbReference>
<dbReference type="Proteomes" id="UP000001075">
    <property type="component" value="Unassembled WGS sequence"/>
</dbReference>
<evidence type="ECO:0000313" key="2">
    <source>
        <dbReference type="Proteomes" id="UP000001075"/>
    </source>
</evidence>
<gene>
    <name evidence="1" type="ORF">I79_001813</name>
</gene>
<sequence>MHLSTSWPQTRDNIHLYTHFSERKASTDIQYDAQNFHSNIKKHQYHSECP</sequence>
<dbReference type="InParanoid" id="G3GVR6"/>
<reference evidence="2" key="1">
    <citation type="journal article" date="2011" name="Nat. Biotechnol.">
        <title>The genomic sequence of the Chinese hamster ovary (CHO)-K1 cell line.</title>
        <authorList>
            <person name="Xu X."/>
            <person name="Nagarajan H."/>
            <person name="Lewis N.E."/>
            <person name="Pan S."/>
            <person name="Cai Z."/>
            <person name="Liu X."/>
            <person name="Chen W."/>
            <person name="Xie M."/>
            <person name="Wang W."/>
            <person name="Hammond S."/>
            <person name="Andersen M.R."/>
            <person name="Neff N."/>
            <person name="Passarelli B."/>
            <person name="Koh W."/>
            <person name="Fan H.C."/>
            <person name="Wang J."/>
            <person name="Gui Y."/>
            <person name="Lee K.H."/>
            <person name="Betenbaugh M.J."/>
            <person name="Quake S.R."/>
            <person name="Famili I."/>
            <person name="Palsson B.O."/>
            <person name="Wang J."/>
        </authorList>
    </citation>
    <scope>NUCLEOTIDE SEQUENCE [LARGE SCALE GENOMIC DNA]</scope>
    <source>
        <strain evidence="2">CHO K1 cell line</strain>
    </source>
</reference>
<protein>
    <submittedName>
        <fullName evidence="1">Uncharacterized protein</fullName>
    </submittedName>
</protein>
<organism evidence="1 2">
    <name type="scientific">Cricetulus griseus</name>
    <name type="common">Chinese hamster</name>
    <name type="synonym">Cricetulus barabensis griseus</name>
    <dbReference type="NCBI Taxonomy" id="10029"/>
    <lineage>
        <taxon>Eukaryota</taxon>
        <taxon>Metazoa</taxon>
        <taxon>Chordata</taxon>
        <taxon>Craniata</taxon>
        <taxon>Vertebrata</taxon>
        <taxon>Euteleostomi</taxon>
        <taxon>Mammalia</taxon>
        <taxon>Eutheria</taxon>
        <taxon>Euarchontoglires</taxon>
        <taxon>Glires</taxon>
        <taxon>Rodentia</taxon>
        <taxon>Myomorpha</taxon>
        <taxon>Muroidea</taxon>
        <taxon>Cricetidae</taxon>
        <taxon>Cricetinae</taxon>
        <taxon>Cricetulus</taxon>
    </lineage>
</organism>
<accession>G3GVR6</accession>